<dbReference type="EMBL" id="OC320501">
    <property type="protein sequence ID" value="CAD7408219.1"/>
    <property type="molecule type" value="Genomic_DNA"/>
</dbReference>
<dbReference type="AlphaFoldDB" id="A0A7R9D4Z9"/>
<evidence type="ECO:0000256" key="1">
    <source>
        <dbReference type="SAM" id="MobiDB-lite"/>
    </source>
</evidence>
<evidence type="ECO:0000313" key="2">
    <source>
        <dbReference type="EMBL" id="CAD7408219.1"/>
    </source>
</evidence>
<gene>
    <name evidence="2" type="ORF">TCEB3V08_LOCUS9424</name>
</gene>
<organism evidence="2">
    <name type="scientific">Timema cristinae</name>
    <name type="common">Walking stick</name>
    <dbReference type="NCBI Taxonomy" id="61476"/>
    <lineage>
        <taxon>Eukaryota</taxon>
        <taxon>Metazoa</taxon>
        <taxon>Ecdysozoa</taxon>
        <taxon>Arthropoda</taxon>
        <taxon>Hexapoda</taxon>
        <taxon>Insecta</taxon>
        <taxon>Pterygota</taxon>
        <taxon>Neoptera</taxon>
        <taxon>Polyneoptera</taxon>
        <taxon>Phasmatodea</taxon>
        <taxon>Timematodea</taxon>
        <taxon>Timematoidea</taxon>
        <taxon>Timematidae</taxon>
        <taxon>Timema</taxon>
    </lineage>
</organism>
<proteinExistence type="predicted"/>
<protein>
    <submittedName>
        <fullName evidence="2">Uncharacterized protein</fullName>
    </submittedName>
</protein>
<sequence>MKFYCQVVWCVVKWAQRDKTGRKCLVSCDDKPGYKEHSKGHPTRSRQNGLELDPRRFTNRHLGYSTPYNFLCELPANVTMQVVATKKAPQAECTDAN</sequence>
<name>A0A7R9D4Z9_TIMCR</name>
<accession>A0A7R9D4Z9</accession>
<feature type="region of interest" description="Disordered" evidence="1">
    <location>
        <begin position="31"/>
        <end position="51"/>
    </location>
</feature>
<reference evidence="2" key="1">
    <citation type="submission" date="2020-11" db="EMBL/GenBank/DDBJ databases">
        <authorList>
            <person name="Tran Van P."/>
        </authorList>
    </citation>
    <scope>NUCLEOTIDE SEQUENCE</scope>
</reference>